<keyword evidence="3" id="KW-1185">Reference proteome</keyword>
<evidence type="ECO:0000313" key="3">
    <source>
        <dbReference type="Proteomes" id="UP000009168"/>
    </source>
</evidence>
<organism evidence="2 3">
    <name type="scientific">Tetrahymena thermophila (strain SB210)</name>
    <dbReference type="NCBI Taxonomy" id="312017"/>
    <lineage>
        <taxon>Eukaryota</taxon>
        <taxon>Sar</taxon>
        <taxon>Alveolata</taxon>
        <taxon>Ciliophora</taxon>
        <taxon>Intramacronucleata</taxon>
        <taxon>Oligohymenophorea</taxon>
        <taxon>Hymenostomatida</taxon>
        <taxon>Tetrahymenina</taxon>
        <taxon>Tetrahymenidae</taxon>
        <taxon>Tetrahymena</taxon>
    </lineage>
</organism>
<evidence type="ECO:0000313" key="2">
    <source>
        <dbReference type="EMBL" id="EWS72231.1"/>
    </source>
</evidence>
<gene>
    <name evidence="2" type="ORF">TTHERM_000312029</name>
</gene>
<reference evidence="3" key="1">
    <citation type="journal article" date="2006" name="PLoS Biol.">
        <title>Macronuclear genome sequence of the ciliate Tetrahymena thermophila, a model eukaryote.</title>
        <authorList>
            <person name="Eisen J.A."/>
            <person name="Coyne R.S."/>
            <person name="Wu M."/>
            <person name="Wu D."/>
            <person name="Thiagarajan M."/>
            <person name="Wortman J.R."/>
            <person name="Badger J.H."/>
            <person name="Ren Q."/>
            <person name="Amedeo P."/>
            <person name="Jones K.M."/>
            <person name="Tallon L.J."/>
            <person name="Delcher A.L."/>
            <person name="Salzberg S.L."/>
            <person name="Silva J.C."/>
            <person name="Haas B.J."/>
            <person name="Majoros W.H."/>
            <person name="Farzad M."/>
            <person name="Carlton J.M."/>
            <person name="Smith R.K. Jr."/>
            <person name="Garg J."/>
            <person name="Pearlman R.E."/>
            <person name="Karrer K.M."/>
            <person name="Sun L."/>
            <person name="Manning G."/>
            <person name="Elde N.C."/>
            <person name="Turkewitz A.P."/>
            <person name="Asai D.J."/>
            <person name="Wilkes D.E."/>
            <person name="Wang Y."/>
            <person name="Cai H."/>
            <person name="Collins K."/>
            <person name="Stewart B.A."/>
            <person name="Lee S.R."/>
            <person name="Wilamowska K."/>
            <person name="Weinberg Z."/>
            <person name="Ruzzo W.L."/>
            <person name="Wloga D."/>
            <person name="Gaertig J."/>
            <person name="Frankel J."/>
            <person name="Tsao C.-C."/>
            <person name="Gorovsky M.A."/>
            <person name="Keeling P.J."/>
            <person name="Waller R.F."/>
            <person name="Patron N.J."/>
            <person name="Cherry J.M."/>
            <person name="Stover N.A."/>
            <person name="Krieger C.J."/>
            <person name="del Toro C."/>
            <person name="Ryder H.F."/>
            <person name="Williamson S.C."/>
            <person name="Barbeau R.A."/>
            <person name="Hamilton E.P."/>
            <person name="Orias E."/>
        </authorList>
    </citation>
    <scope>NUCLEOTIDE SEQUENCE [LARGE SCALE GENOMIC DNA]</scope>
    <source>
        <strain evidence="3">SB210</strain>
    </source>
</reference>
<evidence type="ECO:0000256" key="1">
    <source>
        <dbReference type="SAM" id="MobiDB-lite"/>
    </source>
</evidence>
<feature type="compositionally biased region" description="Basic residues" evidence="1">
    <location>
        <begin position="72"/>
        <end position="86"/>
    </location>
</feature>
<protein>
    <submittedName>
        <fullName evidence="2">Uncharacterized protein</fullName>
    </submittedName>
</protein>
<dbReference type="InParanoid" id="W7XE62"/>
<dbReference type="EMBL" id="GG662498">
    <property type="protein sequence ID" value="EWS72231.1"/>
    <property type="molecule type" value="Genomic_DNA"/>
</dbReference>
<dbReference type="RefSeq" id="XP_012655171.1">
    <property type="nucleotide sequence ID" value="XM_012799717.1"/>
</dbReference>
<sequence>MQKADDLFLYKDHKHLMAAVRSELKFRYKDTSLRRTNSSHLTIILKNPKISFLKKKINLKLKNKQKSNNMKKQNKKQTNKQINKNKIKSKQINKQIKLTNKIKNKIKIEYPQNKKINYKKINKQNKLLQAQLNLQLQNNFQIDKIYLLQIRITNINYCFFSFLTEINYFL</sequence>
<dbReference type="GeneID" id="24438357"/>
<name>W7XE62_TETTS</name>
<dbReference type="Proteomes" id="UP000009168">
    <property type="component" value="Unassembled WGS sequence"/>
</dbReference>
<dbReference type="KEGG" id="tet:TTHERM_000312029"/>
<proteinExistence type="predicted"/>
<dbReference type="AlphaFoldDB" id="W7XE62"/>
<feature type="region of interest" description="Disordered" evidence="1">
    <location>
        <begin position="64"/>
        <end position="86"/>
    </location>
</feature>
<accession>W7XE62</accession>